<feature type="chain" id="PRO_5003241653" evidence="1">
    <location>
        <begin position="19"/>
        <end position="204"/>
    </location>
</feature>
<dbReference type="KEGG" id="dpx:DAPPUDRAFT_109593"/>
<dbReference type="Proteomes" id="UP000000305">
    <property type="component" value="Unassembled WGS sequence"/>
</dbReference>
<dbReference type="PhylomeDB" id="E9H3K2"/>
<proteinExistence type="predicted"/>
<name>E9H3K2_DAPPU</name>
<accession>E9H3K2</accession>
<protein>
    <submittedName>
        <fullName evidence="2">Uncharacterized protein</fullName>
    </submittedName>
</protein>
<dbReference type="HOGENOM" id="CLU_1344495_0_0_1"/>
<feature type="signal peptide" evidence="1">
    <location>
        <begin position="1"/>
        <end position="18"/>
    </location>
</feature>
<reference evidence="2 3" key="1">
    <citation type="journal article" date="2011" name="Science">
        <title>The ecoresponsive genome of Daphnia pulex.</title>
        <authorList>
            <person name="Colbourne J.K."/>
            <person name="Pfrender M.E."/>
            <person name="Gilbert D."/>
            <person name="Thomas W.K."/>
            <person name="Tucker A."/>
            <person name="Oakley T.H."/>
            <person name="Tokishita S."/>
            <person name="Aerts A."/>
            <person name="Arnold G.J."/>
            <person name="Basu M.K."/>
            <person name="Bauer D.J."/>
            <person name="Caceres C.E."/>
            <person name="Carmel L."/>
            <person name="Casola C."/>
            <person name="Choi J.H."/>
            <person name="Detter J.C."/>
            <person name="Dong Q."/>
            <person name="Dusheyko S."/>
            <person name="Eads B.D."/>
            <person name="Frohlich T."/>
            <person name="Geiler-Samerotte K.A."/>
            <person name="Gerlach D."/>
            <person name="Hatcher P."/>
            <person name="Jogdeo S."/>
            <person name="Krijgsveld J."/>
            <person name="Kriventseva E.V."/>
            <person name="Kultz D."/>
            <person name="Laforsch C."/>
            <person name="Lindquist E."/>
            <person name="Lopez J."/>
            <person name="Manak J.R."/>
            <person name="Muller J."/>
            <person name="Pangilinan J."/>
            <person name="Patwardhan R.P."/>
            <person name="Pitluck S."/>
            <person name="Pritham E.J."/>
            <person name="Rechtsteiner A."/>
            <person name="Rho M."/>
            <person name="Rogozin I.B."/>
            <person name="Sakarya O."/>
            <person name="Salamov A."/>
            <person name="Schaack S."/>
            <person name="Shapiro H."/>
            <person name="Shiga Y."/>
            <person name="Skalitzky C."/>
            <person name="Smith Z."/>
            <person name="Souvorov A."/>
            <person name="Sung W."/>
            <person name="Tang Z."/>
            <person name="Tsuchiya D."/>
            <person name="Tu H."/>
            <person name="Vos H."/>
            <person name="Wang M."/>
            <person name="Wolf Y.I."/>
            <person name="Yamagata H."/>
            <person name="Yamada T."/>
            <person name="Ye Y."/>
            <person name="Shaw J.R."/>
            <person name="Andrews J."/>
            <person name="Crease T.J."/>
            <person name="Tang H."/>
            <person name="Lucas S.M."/>
            <person name="Robertson H.M."/>
            <person name="Bork P."/>
            <person name="Koonin E.V."/>
            <person name="Zdobnov E.M."/>
            <person name="Grigoriev I.V."/>
            <person name="Lynch M."/>
            <person name="Boore J.L."/>
        </authorList>
    </citation>
    <scope>NUCLEOTIDE SEQUENCE [LARGE SCALE GENOMIC DNA]</scope>
</reference>
<keyword evidence="1" id="KW-0732">Signal</keyword>
<evidence type="ECO:0000256" key="1">
    <source>
        <dbReference type="SAM" id="SignalP"/>
    </source>
</evidence>
<evidence type="ECO:0000313" key="2">
    <source>
        <dbReference type="EMBL" id="EFX73685.1"/>
    </source>
</evidence>
<organism evidence="2 3">
    <name type="scientific">Daphnia pulex</name>
    <name type="common">Water flea</name>
    <dbReference type="NCBI Taxonomy" id="6669"/>
    <lineage>
        <taxon>Eukaryota</taxon>
        <taxon>Metazoa</taxon>
        <taxon>Ecdysozoa</taxon>
        <taxon>Arthropoda</taxon>
        <taxon>Crustacea</taxon>
        <taxon>Branchiopoda</taxon>
        <taxon>Diplostraca</taxon>
        <taxon>Cladocera</taxon>
        <taxon>Anomopoda</taxon>
        <taxon>Daphniidae</taxon>
        <taxon>Daphnia</taxon>
    </lineage>
</organism>
<evidence type="ECO:0000313" key="3">
    <source>
        <dbReference type="Proteomes" id="UP000000305"/>
    </source>
</evidence>
<sequence>MKPIEISILILSVVVVLTVQNPLILRNDNPENYYRSGHQLNPSFEVDYTLFKAVGRSTSLISFTTFTLLTRATVTTVLTYTSTTTCTTSTDSLSACPASGCRRRDLEIRPEFLHYENEENRNGRISLSPTPVQNEELFGRPYSNDIEAEIPLAIKPSLLNDSSVKALSFGTSTVKQFVIQTLISILTVVCSSTTGFQTCGSAGK</sequence>
<keyword evidence="3" id="KW-1185">Reference proteome</keyword>
<dbReference type="InParanoid" id="E9H3K2"/>
<gene>
    <name evidence="2" type="ORF">DAPPUDRAFT_109593</name>
</gene>
<dbReference type="AlphaFoldDB" id="E9H3K2"/>
<dbReference type="EMBL" id="GL732589">
    <property type="protein sequence ID" value="EFX73685.1"/>
    <property type="molecule type" value="Genomic_DNA"/>
</dbReference>